<name>A0A9P4J8S1_9PEZI</name>
<comment type="caution">
    <text evidence="3">The sequence shown here is derived from an EMBL/GenBank/DDBJ whole genome shotgun (WGS) entry which is preliminary data.</text>
</comment>
<accession>A0A9P4J8S1</accession>
<dbReference type="AlphaFoldDB" id="A0A9P4J8S1"/>
<proteinExistence type="predicted"/>
<sequence length="176" mass="18360">MVHLPVAFAGCLLLGSSAFAAQVAVGITNSKGASQGGVLIIPDKQVDQVSSNACRWLGGGECTSASKDGSVNRQMKDGSVMTKGKNTDTKTHSSTKGAVKSAQNPAAKVATDKRVKPAQKPTEKSKAWDVALSLGAGQSAQDVNSVADVLKKHGITVEKVITRKEDMPKQSKRWTA</sequence>
<keyword evidence="4" id="KW-1185">Reference proteome</keyword>
<feature type="signal peptide" evidence="2">
    <location>
        <begin position="1"/>
        <end position="20"/>
    </location>
</feature>
<feature type="compositionally biased region" description="Polar residues" evidence="1">
    <location>
        <begin position="92"/>
        <end position="104"/>
    </location>
</feature>
<evidence type="ECO:0008006" key="5">
    <source>
        <dbReference type="Google" id="ProtNLM"/>
    </source>
</evidence>
<evidence type="ECO:0000256" key="2">
    <source>
        <dbReference type="SAM" id="SignalP"/>
    </source>
</evidence>
<feature type="chain" id="PRO_5040274894" description="DUF4189 domain-containing protein" evidence="2">
    <location>
        <begin position="21"/>
        <end position="176"/>
    </location>
</feature>
<dbReference type="Proteomes" id="UP000799439">
    <property type="component" value="Unassembled WGS sequence"/>
</dbReference>
<evidence type="ECO:0000256" key="1">
    <source>
        <dbReference type="SAM" id="MobiDB-lite"/>
    </source>
</evidence>
<evidence type="ECO:0000313" key="3">
    <source>
        <dbReference type="EMBL" id="KAF2154399.1"/>
    </source>
</evidence>
<organism evidence="3 4">
    <name type="scientific">Myriangium duriaei CBS 260.36</name>
    <dbReference type="NCBI Taxonomy" id="1168546"/>
    <lineage>
        <taxon>Eukaryota</taxon>
        <taxon>Fungi</taxon>
        <taxon>Dikarya</taxon>
        <taxon>Ascomycota</taxon>
        <taxon>Pezizomycotina</taxon>
        <taxon>Dothideomycetes</taxon>
        <taxon>Dothideomycetidae</taxon>
        <taxon>Myriangiales</taxon>
        <taxon>Myriangiaceae</taxon>
        <taxon>Myriangium</taxon>
    </lineage>
</organism>
<reference evidence="3" key="1">
    <citation type="journal article" date="2020" name="Stud. Mycol.">
        <title>101 Dothideomycetes genomes: a test case for predicting lifestyles and emergence of pathogens.</title>
        <authorList>
            <person name="Haridas S."/>
            <person name="Albert R."/>
            <person name="Binder M."/>
            <person name="Bloem J."/>
            <person name="Labutti K."/>
            <person name="Salamov A."/>
            <person name="Andreopoulos B."/>
            <person name="Baker S."/>
            <person name="Barry K."/>
            <person name="Bills G."/>
            <person name="Bluhm B."/>
            <person name="Cannon C."/>
            <person name="Castanera R."/>
            <person name="Culley D."/>
            <person name="Daum C."/>
            <person name="Ezra D."/>
            <person name="Gonzalez J."/>
            <person name="Henrissat B."/>
            <person name="Kuo A."/>
            <person name="Liang C."/>
            <person name="Lipzen A."/>
            <person name="Lutzoni F."/>
            <person name="Magnuson J."/>
            <person name="Mondo S."/>
            <person name="Nolan M."/>
            <person name="Ohm R."/>
            <person name="Pangilinan J."/>
            <person name="Park H.-J."/>
            <person name="Ramirez L."/>
            <person name="Alfaro M."/>
            <person name="Sun H."/>
            <person name="Tritt A."/>
            <person name="Yoshinaga Y."/>
            <person name="Zwiers L.-H."/>
            <person name="Turgeon B."/>
            <person name="Goodwin S."/>
            <person name="Spatafora J."/>
            <person name="Crous P."/>
            <person name="Grigoriev I."/>
        </authorList>
    </citation>
    <scope>NUCLEOTIDE SEQUENCE</scope>
    <source>
        <strain evidence="3">CBS 260.36</strain>
    </source>
</reference>
<gene>
    <name evidence="3" type="ORF">K461DRAFT_293050</name>
</gene>
<protein>
    <recommendedName>
        <fullName evidence="5">DUF4189 domain-containing protein</fullName>
    </recommendedName>
</protein>
<feature type="region of interest" description="Disordered" evidence="1">
    <location>
        <begin position="65"/>
        <end position="126"/>
    </location>
</feature>
<keyword evidence="2" id="KW-0732">Signal</keyword>
<feature type="compositionally biased region" description="Basic and acidic residues" evidence="1">
    <location>
        <begin position="110"/>
        <end position="126"/>
    </location>
</feature>
<dbReference type="EMBL" id="ML996084">
    <property type="protein sequence ID" value="KAF2154399.1"/>
    <property type="molecule type" value="Genomic_DNA"/>
</dbReference>
<evidence type="ECO:0000313" key="4">
    <source>
        <dbReference type="Proteomes" id="UP000799439"/>
    </source>
</evidence>